<evidence type="ECO:0000256" key="1">
    <source>
        <dbReference type="ARBA" id="ARBA00004141"/>
    </source>
</evidence>
<keyword evidence="4 5" id="KW-0472">Membrane</keyword>
<accession>A0A1I3NEZ2</accession>
<keyword evidence="2 5" id="KW-0812">Transmembrane</keyword>
<dbReference type="Proteomes" id="UP000198915">
    <property type="component" value="Unassembled WGS sequence"/>
</dbReference>
<dbReference type="Pfam" id="PF04140">
    <property type="entry name" value="ICMT"/>
    <property type="match status" value="1"/>
</dbReference>
<proteinExistence type="predicted"/>
<evidence type="ECO:0000256" key="4">
    <source>
        <dbReference type="ARBA" id="ARBA00023136"/>
    </source>
</evidence>
<dbReference type="EMBL" id="FORT01000002">
    <property type="protein sequence ID" value="SFJ07500.1"/>
    <property type="molecule type" value="Genomic_DNA"/>
</dbReference>
<keyword evidence="6" id="KW-0808">Transferase</keyword>
<feature type="transmembrane region" description="Helical" evidence="5">
    <location>
        <begin position="124"/>
        <end position="156"/>
    </location>
</feature>
<evidence type="ECO:0000256" key="5">
    <source>
        <dbReference type="SAM" id="Phobius"/>
    </source>
</evidence>
<dbReference type="GO" id="GO:0032259">
    <property type="term" value="P:methylation"/>
    <property type="evidence" value="ECO:0007669"/>
    <property type="project" value="UniProtKB-KW"/>
</dbReference>
<evidence type="ECO:0000313" key="7">
    <source>
        <dbReference type="Proteomes" id="UP000198915"/>
    </source>
</evidence>
<dbReference type="GeneID" id="301131724"/>
<dbReference type="GO" id="GO:0004671">
    <property type="term" value="F:protein C-terminal S-isoprenylcysteine carboxyl O-methyltransferase activity"/>
    <property type="evidence" value="ECO:0007669"/>
    <property type="project" value="InterPro"/>
</dbReference>
<dbReference type="RefSeq" id="WP_092266581.1">
    <property type="nucleotide sequence ID" value="NZ_CP176856.1"/>
</dbReference>
<evidence type="ECO:0000256" key="2">
    <source>
        <dbReference type="ARBA" id="ARBA00022692"/>
    </source>
</evidence>
<organism evidence="6 7">
    <name type="scientific">Brevibacillus centrosporus</name>
    <dbReference type="NCBI Taxonomy" id="54910"/>
    <lineage>
        <taxon>Bacteria</taxon>
        <taxon>Bacillati</taxon>
        <taxon>Bacillota</taxon>
        <taxon>Bacilli</taxon>
        <taxon>Bacillales</taxon>
        <taxon>Paenibacillaceae</taxon>
        <taxon>Brevibacillus</taxon>
    </lineage>
</organism>
<gene>
    <name evidence="6" type="ORF">SAMN05518846_10243</name>
</gene>
<dbReference type="GO" id="GO:0016020">
    <property type="term" value="C:membrane"/>
    <property type="evidence" value="ECO:0007669"/>
    <property type="project" value="UniProtKB-SubCell"/>
</dbReference>
<protein>
    <submittedName>
        <fullName evidence="6">15-methylpalmitoyl-4-hydroxy-2-pyrone 4-O-methyltransferase</fullName>
    </submittedName>
</protein>
<dbReference type="STRING" id="1884381.SAMN05518846_10243"/>
<dbReference type="AlphaFoldDB" id="A0A1I3NEZ2"/>
<keyword evidence="7" id="KW-1185">Reference proteome</keyword>
<evidence type="ECO:0000256" key="3">
    <source>
        <dbReference type="ARBA" id="ARBA00022989"/>
    </source>
</evidence>
<keyword evidence="3 5" id="KW-1133">Transmembrane helix</keyword>
<keyword evidence="6" id="KW-0489">Methyltransferase</keyword>
<sequence length="172" mass="20138">MLFFWLTLTILVLQRTCELFFAARNARIIRSLGGYEVGAEHYRYLVTLHVLFITSLICEVQLSPAPFTLPSWWPMTFAVFLAAQVLRYWCMWSLGSRWNTRILILPDTPPVRRGPYRYLRHPNYLVVAIELVSLPISFGAYFTALTFSLLNAWLLLRIRIPMEEKAVHRTED</sequence>
<name>A0A1I3NEZ2_9BACL</name>
<comment type="subcellular location">
    <subcellularLocation>
        <location evidence="1">Membrane</location>
        <topology evidence="1">Multi-pass membrane protein</topology>
    </subcellularLocation>
</comment>
<dbReference type="InterPro" id="IPR007269">
    <property type="entry name" value="ICMT_MeTrfase"/>
</dbReference>
<evidence type="ECO:0000313" key="6">
    <source>
        <dbReference type="EMBL" id="SFJ07500.1"/>
    </source>
</evidence>
<dbReference type="Gene3D" id="1.20.120.1630">
    <property type="match status" value="1"/>
</dbReference>
<reference evidence="7" key="1">
    <citation type="submission" date="2016-10" db="EMBL/GenBank/DDBJ databases">
        <authorList>
            <person name="Varghese N."/>
            <person name="Submissions S."/>
        </authorList>
    </citation>
    <scope>NUCLEOTIDE SEQUENCE [LARGE SCALE GENOMIC DNA]</scope>
    <source>
        <strain evidence="7">OK042</strain>
    </source>
</reference>